<dbReference type="RefSeq" id="WP_076877062.1">
    <property type="nucleotide sequence ID" value="NZ_MLCN01000006.1"/>
</dbReference>
<keyword evidence="3" id="KW-0472">Membrane</keyword>
<evidence type="ECO:0000313" key="10">
    <source>
        <dbReference type="Proteomes" id="UP000192132"/>
    </source>
</evidence>
<feature type="region of interest" description="Disordered" evidence="7">
    <location>
        <begin position="45"/>
        <end position="70"/>
    </location>
</feature>
<dbReference type="InterPro" id="IPR032831">
    <property type="entry name" value="LptM_cons"/>
</dbReference>
<evidence type="ECO:0000256" key="4">
    <source>
        <dbReference type="ARBA" id="ARBA00023139"/>
    </source>
</evidence>
<feature type="signal peptide" evidence="8">
    <location>
        <begin position="1"/>
        <end position="18"/>
    </location>
</feature>
<comment type="subcellular location">
    <subcellularLocation>
        <location evidence="1">Cell outer membrane</location>
        <topology evidence="1">Lipid-anchor</topology>
    </subcellularLocation>
</comment>
<keyword evidence="6" id="KW-0449">Lipoprotein</keyword>
<evidence type="ECO:0000256" key="2">
    <source>
        <dbReference type="ARBA" id="ARBA00022729"/>
    </source>
</evidence>
<gene>
    <name evidence="9" type="ORF">BKE30_02350</name>
</gene>
<proteinExistence type="predicted"/>
<dbReference type="NCBIfam" id="NF047847">
    <property type="entry name" value="SS_mature_LptM"/>
    <property type="match status" value="1"/>
</dbReference>
<keyword evidence="2 8" id="KW-0732">Signal</keyword>
<keyword evidence="4" id="KW-0564">Palmitate</keyword>
<dbReference type="OrthoDB" id="6713528at2"/>
<evidence type="ECO:0000256" key="7">
    <source>
        <dbReference type="SAM" id="MobiDB-lite"/>
    </source>
</evidence>
<evidence type="ECO:0000256" key="6">
    <source>
        <dbReference type="ARBA" id="ARBA00023288"/>
    </source>
</evidence>
<dbReference type="PROSITE" id="PS51257">
    <property type="entry name" value="PROKAR_LIPOPROTEIN"/>
    <property type="match status" value="1"/>
</dbReference>
<sequence>MRIGFPVALLCLTAFGLAACGQKGPLILPSDHAAKDSKAIYLIKPKKANGEVPPNPQTDFSDEPGTTVTN</sequence>
<accession>A0A1S8CZN8</accession>
<comment type="caution">
    <text evidence="9">The sequence shown here is derived from an EMBL/GenBank/DDBJ whole genome shotgun (WGS) entry which is preliminary data.</text>
</comment>
<reference evidence="9 10" key="1">
    <citation type="submission" date="2016-10" db="EMBL/GenBank/DDBJ databases">
        <title>Draft Genome sequence of Alkanindiges sp. strain H1.</title>
        <authorList>
            <person name="Subhash Y."/>
            <person name="Lee S."/>
        </authorList>
    </citation>
    <scope>NUCLEOTIDE SEQUENCE [LARGE SCALE GENOMIC DNA]</scope>
    <source>
        <strain evidence="9 10">H1</strain>
    </source>
</reference>
<feature type="chain" id="PRO_5012887798" description="Lipoprotein" evidence="8">
    <location>
        <begin position="19"/>
        <end position="70"/>
    </location>
</feature>
<keyword evidence="10" id="KW-1185">Reference proteome</keyword>
<organism evidence="9 10">
    <name type="scientific">Alkanindiges hydrocarboniclasticus</name>
    <dbReference type="NCBI Taxonomy" id="1907941"/>
    <lineage>
        <taxon>Bacteria</taxon>
        <taxon>Pseudomonadati</taxon>
        <taxon>Pseudomonadota</taxon>
        <taxon>Gammaproteobacteria</taxon>
        <taxon>Moraxellales</taxon>
        <taxon>Moraxellaceae</taxon>
        <taxon>Alkanindiges</taxon>
    </lineage>
</organism>
<evidence type="ECO:0000256" key="8">
    <source>
        <dbReference type="SAM" id="SignalP"/>
    </source>
</evidence>
<dbReference type="AlphaFoldDB" id="A0A1S8CZN8"/>
<name>A0A1S8CZN8_9GAMM</name>
<evidence type="ECO:0000313" key="9">
    <source>
        <dbReference type="EMBL" id="ONG41942.1"/>
    </source>
</evidence>
<dbReference type="EMBL" id="MLCN01000006">
    <property type="protein sequence ID" value="ONG41942.1"/>
    <property type="molecule type" value="Genomic_DNA"/>
</dbReference>
<dbReference type="Pfam" id="PF13627">
    <property type="entry name" value="LptM_cons"/>
    <property type="match status" value="1"/>
</dbReference>
<dbReference type="GO" id="GO:0009279">
    <property type="term" value="C:cell outer membrane"/>
    <property type="evidence" value="ECO:0007669"/>
    <property type="project" value="UniProtKB-SubCell"/>
</dbReference>
<keyword evidence="5" id="KW-0998">Cell outer membrane</keyword>
<evidence type="ECO:0008006" key="11">
    <source>
        <dbReference type="Google" id="ProtNLM"/>
    </source>
</evidence>
<dbReference type="STRING" id="1907941.BKE30_02350"/>
<evidence type="ECO:0000256" key="1">
    <source>
        <dbReference type="ARBA" id="ARBA00004459"/>
    </source>
</evidence>
<protein>
    <recommendedName>
        <fullName evidence="11">Lipoprotein</fullName>
    </recommendedName>
</protein>
<evidence type="ECO:0000256" key="5">
    <source>
        <dbReference type="ARBA" id="ARBA00023237"/>
    </source>
</evidence>
<dbReference type="Proteomes" id="UP000192132">
    <property type="component" value="Unassembled WGS sequence"/>
</dbReference>
<evidence type="ECO:0000256" key="3">
    <source>
        <dbReference type="ARBA" id="ARBA00023136"/>
    </source>
</evidence>